<feature type="non-terminal residue" evidence="2">
    <location>
        <position position="261"/>
    </location>
</feature>
<proteinExistence type="predicted"/>
<feature type="compositionally biased region" description="Basic and acidic residues" evidence="1">
    <location>
        <begin position="81"/>
        <end position="92"/>
    </location>
</feature>
<organism evidence="2 3">
    <name type="scientific">Mucuna pruriens</name>
    <name type="common">Velvet bean</name>
    <name type="synonym">Dolichos pruriens</name>
    <dbReference type="NCBI Taxonomy" id="157652"/>
    <lineage>
        <taxon>Eukaryota</taxon>
        <taxon>Viridiplantae</taxon>
        <taxon>Streptophyta</taxon>
        <taxon>Embryophyta</taxon>
        <taxon>Tracheophyta</taxon>
        <taxon>Spermatophyta</taxon>
        <taxon>Magnoliopsida</taxon>
        <taxon>eudicotyledons</taxon>
        <taxon>Gunneridae</taxon>
        <taxon>Pentapetalae</taxon>
        <taxon>rosids</taxon>
        <taxon>fabids</taxon>
        <taxon>Fabales</taxon>
        <taxon>Fabaceae</taxon>
        <taxon>Papilionoideae</taxon>
        <taxon>50 kb inversion clade</taxon>
        <taxon>NPAAA clade</taxon>
        <taxon>indigoferoid/millettioid clade</taxon>
        <taxon>Phaseoleae</taxon>
        <taxon>Mucuna</taxon>
    </lineage>
</organism>
<dbReference type="Proteomes" id="UP000257109">
    <property type="component" value="Unassembled WGS sequence"/>
</dbReference>
<name>A0A371HDK8_MUCPR</name>
<protein>
    <submittedName>
        <fullName evidence="2">Uncharacterized protein</fullName>
    </submittedName>
</protein>
<dbReference type="PANTHER" id="PTHR35046">
    <property type="entry name" value="ZINC KNUCKLE (CCHC-TYPE) FAMILY PROTEIN"/>
    <property type="match status" value="1"/>
</dbReference>
<evidence type="ECO:0000313" key="2">
    <source>
        <dbReference type="EMBL" id="RDY00794.1"/>
    </source>
</evidence>
<reference evidence="2" key="1">
    <citation type="submission" date="2018-05" db="EMBL/GenBank/DDBJ databases">
        <title>Draft genome of Mucuna pruriens seed.</title>
        <authorList>
            <person name="Nnadi N.E."/>
            <person name="Vos R."/>
            <person name="Hasami M.H."/>
            <person name="Devisetty U.K."/>
            <person name="Aguiy J.C."/>
        </authorList>
    </citation>
    <scope>NUCLEOTIDE SEQUENCE [LARGE SCALE GENOMIC DNA]</scope>
    <source>
        <strain evidence="2">JCA_2017</strain>
    </source>
</reference>
<dbReference type="EMBL" id="QJKJ01002904">
    <property type="protein sequence ID" value="RDY00794.1"/>
    <property type="molecule type" value="Genomic_DNA"/>
</dbReference>
<comment type="caution">
    <text evidence="2">The sequence shown here is derived from an EMBL/GenBank/DDBJ whole genome shotgun (WGS) entry which is preliminary data.</text>
</comment>
<sequence length="261" mass="29711">MKRPLCKIWAKLKRSLERNLCLPTMLKTYTLSYKGCIKGPRRDKRYSGAIPLPYLKGLSPLNNQDGRKLTSRKSYPSFNWKSKEKEGSRKDNSPMNENEPSQVKALLPTSSSKSTSIKCFKCLGKSHITSQYPHRRTMILRENRKVSESLQEDFSFLSERLMSSLVGETKTQGENIFHFKCLVLEKLCSIIINGENSVTVARLKLVEKLSILTFLYPKSYKLGKLVVDKQVSLAFTLGSYMDEIVCDVVSMEATHILLGRS</sequence>
<dbReference type="AlphaFoldDB" id="A0A371HDK8"/>
<dbReference type="PANTHER" id="PTHR35046:SF9">
    <property type="entry name" value="RNA-DIRECTED DNA POLYMERASE"/>
    <property type="match status" value="1"/>
</dbReference>
<keyword evidence="3" id="KW-1185">Reference proteome</keyword>
<feature type="region of interest" description="Disordered" evidence="1">
    <location>
        <begin position="61"/>
        <end position="110"/>
    </location>
</feature>
<dbReference type="OrthoDB" id="1747743at2759"/>
<evidence type="ECO:0000313" key="3">
    <source>
        <dbReference type="Proteomes" id="UP000257109"/>
    </source>
</evidence>
<accession>A0A371HDK8</accession>
<gene>
    <name evidence="2" type="ORF">CR513_15978</name>
</gene>
<evidence type="ECO:0000256" key="1">
    <source>
        <dbReference type="SAM" id="MobiDB-lite"/>
    </source>
</evidence>